<organism evidence="1 2">
    <name type="scientific">Amycolatopsis suaedae</name>
    <dbReference type="NCBI Taxonomy" id="2510978"/>
    <lineage>
        <taxon>Bacteria</taxon>
        <taxon>Bacillati</taxon>
        <taxon>Actinomycetota</taxon>
        <taxon>Actinomycetes</taxon>
        <taxon>Pseudonocardiales</taxon>
        <taxon>Pseudonocardiaceae</taxon>
        <taxon>Amycolatopsis</taxon>
    </lineage>
</organism>
<comment type="caution">
    <text evidence="1">The sequence shown here is derived from an EMBL/GenBank/DDBJ whole genome shotgun (WGS) entry which is preliminary data.</text>
</comment>
<dbReference type="RefSeq" id="WP_130477740.1">
    <property type="nucleotide sequence ID" value="NZ_SFCC01000012.1"/>
</dbReference>
<evidence type="ECO:0000313" key="1">
    <source>
        <dbReference type="EMBL" id="RZQ61437.1"/>
    </source>
</evidence>
<dbReference type="OrthoDB" id="9489777at2"/>
<accession>A0A4Q7J3A7</accession>
<reference evidence="1 2" key="1">
    <citation type="submission" date="2019-02" db="EMBL/GenBank/DDBJ databases">
        <title>Draft genome sequence of Amycolatopsis sp. 8-3EHSu isolated from roots of Suaeda maritima.</title>
        <authorList>
            <person name="Duangmal K."/>
            <person name="Chantavorakit T."/>
        </authorList>
    </citation>
    <scope>NUCLEOTIDE SEQUENCE [LARGE SCALE GENOMIC DNA]</scope>
    <source>
        <strain evidence="1 2">8-3EHSu</strain>
    </source>
</reference>
<dbReference type="EMBL" id="SFCC01000012">
    <property type="protein sequence ID" value="RZQ61437.1"/>
    <property type="molecule type" value="Genomic_DNA"/>
</dbReference>
<protein>
    <submittedName>
        <fullName evidence="1">Uncharacterized protein</fullName>
    </submittedName>
</protein>
<sequence>MGEATDEYGVFDVRTTGDVVDGVTVDRSWRRHYDDPVEFCATLTETILAALPPDAPEPADDEVTVTEPDRLRGFWNEFMLWQRKLEKLRERARAGELPVWRPPASIDDPGRRWIVEFDSAGKFCLMGIVPAVFDDASAASLSALISEALRDVHLDQRAPVLPEMAEINEHRARFERYLAG</sequence>
<gene>
    <name evidence="1" type="ORF">EWH70_23965</name>
</gene>
<evidence type="ECO:0000313" key="2">
    <source>
        <dbReference type="Proteomes" id="UP000292003"/>
    </source>
</evidence>
<keyword evidence="2" id="KW-1185">Reference proteome</keyword>
<name>A0A4Q7J3A7_9PSEU</name>
<dbReference type="Proteomes" id="UP000292003">
    <property type="component" value="Unassembled WGS sequence"/>
</dbReference>
<dbReference type="AlphaFoldDB" id="A0A4Q7J3A7"/>
<proteinExistence type="predicted"/>